<dbReference type="InterPro" id="IPR036249">
    <property type="entry name" value="Thioredoxin-like_sf"/>
</dbReference>
<dbReference type="Pfam" id="PF13462">
    <property type="entry name" value="Thioredoxin_4"/>
    <property type="match status" value="1"/>
</dbReference>
<dbReference type="CDD" id="cd02972">
    <property type="entry name" value="DsbA_family"/>
    <property type="match status" value="1"/>
</dbReference>
<reference evidence="3" key="1">
    <citation type="journal article" date="2018" name="Nat. Microbiol.">
        <title>Leveraging single-cell genomics to expand the fungal tree of life.</title>
        <authorList>
            <person name="Ahrendt S.R."/>
            <person name="Quandt C.A."/>
            <person name="Ciobanu D."/>
            <person name="Clum A."/>
            <person name="Salamov A."/>
            <person name="Andreopoulos B."/>
            <person name="Cheng J.F."/>
            <person name="Woyke T."/>
            <person name="Pelin A."/>
            <person name="Henrissat B."/>
            <person name="Reynolds N.K."/>
            <person name="Benny G.L."/>
            <person name="Smith M.E."/>
            <person name="James T.Y."/>
            <person name="Grigoriev I.V."/>
        </authorList>
    </citation>
    <scope>NUCLEOTIDE SEQUENCE [LARGE SCALE GENOMIC DNA]</scope>
    <source>
        <strain evidence="3">RSA 1356</strain>
    </source>
</reference>
<sequence>MALPARFAGHRHGAATAPYLLEAYLDFVCPFSARLYKRLTQEVLPWLDAAHPGKVQFILRHQVQPWHSQSTLVHEAALAAERAAPTRFFEVATFLFEHQTEYFDEKIVNDSHDSIYRRLSEQLA</sequence>
<protein>
    <recommendedName>
        <fullName evidence="1">Thioredoxin-like fold domain-containing protein</fullName>
    </recommendedName>
</protein>
<proteinExistence type="predicted"/>
<accession>A0A4P9XGY3</accession>
<evidence type="ECO:0000313" key="3">
    <source>
        <dbReference type="Proteomes" id="UP000271241"/>
    </source>
</evidence>
<name>A0A4P9XGY3_9FUNG</name>
<feature type="non-terminal residue" evidence="2">
    <location>
        <position position="124"/>
    </location>
</feature>
<dbReference type="InterPro" id="IPR012336">
    <property type="entry name" value="Thioredoxin-like_fold"/>
</dbReference>
<feature type="domain" description="Thioredoxin-like fold" evidence="1">
    <location>
        <begin position="9"/>
        <end position="104"/>
    </location>
</feature>
<dbReference type="PANTHER" id="PTHR33875:SF2">
    <property type="entry name" value="ACR183CP"/>
    <property type="match status" value="1"/>
</dbReference>
<dbReference type="SUPFAM" id="SSF52833">
    <property type="entry name" value="Thioredoxin-like"/>
    <property type="match status" value="1"/>
</dbReference>
<gene>
    <name evidence="2" type="ORF">THASP1DRAFT_26532</name>
</gene>
<dbReference type="OrthoDB" id="37297at2759"/>
<dbReference type="STRING" id="78915.A0A4P9XGY3"/>
<organism evidence="2 3">
    <name type="scientific">Thamnocephalis sphaerospora</name>
    <dbReference type="NCBI Taxonomy" id="78915"/>
    <lineage>
        <taxon>Eukaryota</taxon>
        <taxon>Fungi</taxon>
        <taxon>Fungi incertae sedis</taxon>
        <taxon>Zoopagomycota</taxon>
        <taxon>Zoopagomycotina</taxon>
        <taxon>Zoopagomycetes</taxon>
        <taxon>Zoopagales</taxon>
        <taxon>Sigmoideomycetaceae</taxon>
        <taxon>Thamnocephalis</taxon>
    </lineage>
</organism>
<dbReference type="PANTHER" id="PTHR33875">
    <property type="entry name" value="OS09G0542200 PROTEIN"/>
    <property type="match status" value="1"/>
</dbReference>
<keyword evidence="3" id="KW-1185">Reference proteome</keyword>
<evidence type="ECO:0000313" key="2">
    <source>
        <dbReference type="EMBL" id="RKP04897.1"/>
    </source>
</evidence>
<dbReference type="Gene3D" id="3.40.30.10">
    <property type="entry name" value="Glutaredoxin"/>
    <property type="match status" value="1"/>
</dbReference>
<dbReference type="EMBL" id="KZ993383">
    <property type="protein sequence ID" value="RKP04897.1"/>
    <property type="molecule type" value="Genomic_DNA"/>
</dbReference>
<dbReference type="Proteomes" id="UP000271241">
    <property type="component" value="Unassembled WGS sequence"/>
</dbReference>
<evidence type="ECO:0000259" key="1">
    <source>
        <dbReference type="Pfam" id="PF13462"/>
    </source>
</evidence>
<dbReference type="AlphaFoldDB" id="A0A4P9XGY3"/>